<accession>A0A087UCG8</accession>
<reference evidence="1 2" key="1">
    <citation type="submission" date="2013-11" db="EMBL/GenBank/DDBJ databases">
        <title>Genome sequencing of Stegodyphus mimosarum.</title>
        <authorList>
            <person name="Bechsgaard J."/>
        </authorList>
    </citation>
    <scope>NUCLEOTIDE SEQUENCE [LARGE SCALE GENOMIC DNA]</scope>
</reference>
<organism evidence="1 2">
    <name type="scientific">Stegodyphus mimosarum</name>
    <name type="common">African social velvet spider</name>
    <dbReference type="NCBI Taxonomy" id="407821"/>
    <lineage>
        <taxon>Eukaryota</taxon>
        <taxon>Metazoa</taxon>
        <taxon>Ecdysozoa</taxon>
        <taxon>Arthropoda</taxon>
        <taxon>Chelicerata</taxon>
        <taxon>Arachnida</taxon>
        <taxon>Araneae</taxon>
        <taxon>Araneomorphae</taxon>
        <taxon>Entelegynae</taxon>
        <taxon>Eresoidea</taxon>
        <taxon>Eresidae</taxon>
        <taxon>Stegodyphus</taxon>
    </lineage>
</organism>
<proteinExistence type="predicted"/>
<evidence type="ECO:0000313" key="1">
    <source>
        <dbReference type="EMBL" id="KFM75057.1"/>
    </source>
</evidence>
<keyword evidence="2" id="KW-1185">Reference proteome</keyword>
<sequence length="43" mass="4627">MSLASCKVTSSSCWKSNTLADDKITPVFIFSPAYTNLSSAQLL</sequence>
<dbReference type="EMBL" id="KK119203">
    <property type="protein sequence ID" value="KFM75057.1"/>
    <property type="molecule type" value="Genomic_DNA"/>
</dbReference>
<name>A0A087UCG8_STEMI</name>
<dbReference type="Proteomes" id="UP000054359">
    <property type="component" value="Unassembled WGS sequence"/>
</dbReference>
<dbReference type="AlphaFoldDB" id="A0A087UCG8"/>
<protein>
    <submittedName>
        <fullName evidence="1">Uncharacterized protein</fullName>
    </submittedName>
</protein>
<feature type="non-terminal residue" evidence="1">
    <location>
        <position position="43"/>
    </location>
</feature>
<gene>
    <name evidence="1" type="ORF">X975_02557</name>
</gene>
<evidence type="ECO:0000313" key="2">
    <source>
        <dbReference type="Proteomes" id="UP000054359"/>
    </source>
</evidence>